<reference evidence="2" key="1">
    <citation type="journal article" date="2014" name="Int. J. Syst. Evol. Microbiol.">
        <title>Complete genome sequence of Corynebacterium casei LMG S-19264T (=DSM 44701T), isolated from a smear-ripened cheese.</title>
        <authorList>
            <consortium name="US DOE Joint Genome Institute (JGI-PGF)"/>
            <person name="Walter F."/>
            <person name="Albersmeier A."/>
            <person name="Kalinowski J."/>
            <person name="Ruckert C."/>
        </authorList>
    </citation>
    <scope>NUCLEOTIDE SEQUENCE</scope>
    <source>
        <strain evidence="2">CGMCC 1.15478</strain>
    </source>
</reference>
<dbReference type="RefSeq" id="WP_188675440.1">
    <property type="nucleotide sequence ID" value="NZ_BMJH01000003.1"/>
</dbReference>
<dbReference type="EMBL" id="BMJH01000003">
    <property type="protein sequence ID" value="GGC71031.1"/>
    <property type="molecule type" value="Genomic_DNA"/>
</dbReference>
<dbReference type="Proteomes" id="UP000641514">
    <property type="component" value="Unassembled WGS sequence"/>
</dbReference>
<comment type="caution">
    <text evidence="2">The sequence shown here is derived from an EMBL/GenBank/DDBJ whole genome shotgun (WGS) entry which is preliminary data.</text>
</comment>
<protein>
    <recommendedName>
        <fullName evidence="1">SAV-6107-like HEPN domain-containing protein</fullName>
    </recommendedName>
</protein>
<dbReference type="InterPro" id="IPR040891">
    <property type="entry name" value="HEPN_SAV_6107"/>
</dbReference>
<organism evidence="2 3">
    <name type="scientific">Hoyosella rhizosphaerae</name>
    <dbReference type="NCBI Taxonomy" id="1755582"/>
    <lineage>
        <taxon>Bacteria</taxon>
        <taxon>Bacillati</taxon>
        <taxon>Actinomycetota</taxon>
        <taxon>Actinomycetes</taxon>
        <taxon>Mycobacteriales</taxon>
        <taxon>Hoyosellaceae</taxon>
        <taxon>Hoyosella</taxon>
    </lineage>
</organism>
<accession>A0A916XG75</accession>
<evidence type="ECO:0000313" key="3">
    <source>
        <dbReference type="Proteomes" id="UP000641514"/>
    </source>
</evidence>
<dbReference type="Pfam" id="PF18726">
    <property type="entry name" value="HEPN_SAV_6107"/>
    <property type="match status" value="1"/>
</dbReference>
<keyword evidence="3" id="KW-1185">Reference proteome</keyword>
<evidence type="ECO:0000313" key="2">
    <source>
        <dbReference type="EMBL" id="GGC71031.1"/>
    </source>
</evidence>
<dbReference type="AlphaFoldDB" id="A0A916XG75"/>
<sequence length="152" mass="16664">MRQSTTKRLSCASPQRVGHAIFHAERLLRRADSLFAEASNAECVEDRFRAAYMSALRGAGALEELYGAKPTRGRRSRNAWQLLAGIGAEWAEWATVLSQYSLRRAVLDVGGGVPLSSGEADDLLTKVGNFLDDTHRAVMRVRAESLPDSSVM</sequence>
<feature type="domain" description="SAV-6107-like HEPN" evidence="1">
    <location>
        <begin position="38"/>
        <end position="133"/>
    </location>
</feature>
<proteinExistence type="predicted"/>
<gene>
    <name evidence="2" type="ORF">GCM10011410_24920</name>
</gene>
<reference evidence="2" key="2">
    <citation type="submission" date="2020-09" db="EMBL/GenBank/DDBJ databases">
        <authorList>
            <person name="Sun Q."/>
            <person name="Zhou Y."/>
        </authorList>
    </citation>
    <scope>NUCLEOTIDE SEQUENCE</scope>
    <source>
        <strain evidence="2">CGMCC 1.15478</strain>
    </source>
</reference>
<name>A0A916XG75_9ACTN</name>
<evidence type="ECO:0000259" key="1">
    <source>
        <dbReference type="Pfam" id="PF18726"/>
    </source>
</evidence>